<dbReference type="GeneID" id="2907134"/>
<dbReference type="KEGG" id="yli:2907134"/>
<dbReference type="RefSeq" id="XP_500752.2">
    <property type="nucleotide sequence ID" value="XM_500752.3"/>
</dbReference>
<dbReference type="AlphaFoldDB" id="A0A1D8N7F4"/>
<protein>
    <submittedName>
        <fullName evidence="1">Uncharacterized protein</fullName>
    </submittedName>
</protein>
<proteinExistence type="predicted"/>
<name>A0A1D8N7F4_YARLL</name>
<evidence type="ECO:0000313" key="1">
    <source>
        <dbReference type="EMBL" id="AOW01541.1"/>
    </source>
</evidence>
<evidence type="ECO:0000313" key="2">
    <source>
        <dbReference type="Proteomes" id="UP000182444"/>
    </source>
</evidence>
<gene>
    <name evidence="1" type="ORF">YALI1_B14948g</name>
</gene>
<dbReference type="VEuPathDB" id="FungiDB:YALI0_B11264g"/>
<dbReference type="VEuPathDB" id="FungiDB:YALI1_B14948g"/>
<dbReference type="EMBL" id="CP017554">
    <property type="protein sequence ID" value="AOW01541.1"/>
    <property type="molecule type" value="Genomic_DNA"/>
</dbReference>
<accession>A0A1D8N7F4</accession>
<sequence>MLLQKRHSYNEALGLLFLPQLVLVCQFNSSLLKMFSISPISNLFAGLSSEDFAERYTHYNEMENNETMTGVVAILKKELHNDAHKVFLPENELKTIALSEFATYSVIEEDEEYPVFVETQKPLKFYPEISTELWDEICQRQEEATGVSAEISGINFDYGATSTYCVPIHGPAVVLKFETVVELLLLLFLNNN</sequence>
<organism evidence="1 2">
    <name type="scientific">Yarrowia lipolytica</name>
    <name type="common">Candida lipolytica</name>
    <dbReference type="NCBI Taxonomy" id="4952"/>
    <lineage>
        <taxon>Eukaryota</taxon>
        <taxon>Fungi</taxon>
        <taxon>Dikarya</taxon>
        <taxon>Ascomycota</taxon>
        <taxon>Saccharomycotina</taxon>
        <taxon>Dipodascomycetes</taxon>
        <taxon>Dipodascales</taxon>
        <taxon>Dipodascales incertae sedis</taxon>
        <taxon>Yarrowia</taxon>
    </lineage>
</organism>
<dbReference type="Proteomes" id="UP000182444">
    <property type="component" value="Chromosome 1B"/>
</dbReference>
<reference evidence="1 2" key="1">
    <citation type="journal article" date="2016" name="PLoS ONE">
        <title>Sequence Assembly of Yarrowia lipolytica Strain W29/CLIB89 Shows Transposable Element Diversity.</title>
        <authorList>
            <person name="Magnan C."/>
            <person name="Yu J."/>
            <person name="Chang I."/>
            <person name="Jahn E."/>
            <person name="Kanomata Y."/>
            <person name="Wu J."/>
            <person name="Zeller M."/>
            <person name="Oakes M."/>
            <person name="Baldi P."/>
            <person name="Sandmeyer S."/>
        </authorList>
    </citation>
    <scope>NUCLEOTIDE SEQUENCE [LARGE SCALE GENOMIC DNA]</scope>
    <source>
        <strain evidence="2">CLIB89(W29)</strain>
    </source>
</reference>